<evidence type="ECO:0000256" key="2">
    <source>
        <dbReference type="SAM" id="SignalP"/>
    </source>
</evidence>
<feature type="compositionally biased region" description="Basic residues" evidence="1">
    <location>
        <begin position="173"/>
        <end position="186"/>
    </location>
</feature>
<organism evidence="3 4">
    <name type="scientific">Mytilus coruscus</name>
    <name type="common">Sea mussel</name>
    <dbReference type="NCBI Taxonomy" id="42192"/>
    <lineage>
        <taxon>Eukaryota</taxon>
        <taxon>Metazoa</taxon>
        <taxon>Spiralia</taxon>
        <taxon>Lophotrochozoa</taxon>
        <taxon>Mollusca</taxon>
        <taxon>Bivalvia</taxon>
        <taxon>Autobranchia</taxon>
        <taxon>Pteriomorphia</taxon>
        <taxon>Mytilida</taxon>
        <taxon>Mytiloidea</taxon>
        <taxon>Mytilidae</taxon>
        <taxon>Mytilinae</taxon>
        <taxon>Mytilus</taxon>
    </lineage>
</organism>
<protein>
    <submittedName>
        <fullName evidence="3">Uncharacterized protein</fullName>
    </submittedName>
</protein>
<feature type="compositionally biased region" description="Low complexity" evidence="1">
    <location>
        <begin position="115"/>
        <end position="126"/>
    </location>
</feature>
<feature type="chain" id="PRO_5026992124" evidence="2">
    <location>
        <begin position="24"/>
        <end position="186"/>
    </location>
</feature>
<dbReference type="EMBL" id="CACVKT020009480">
    <property type="protein sequence ID" value="CAC5422051.1"/>
    <property type="molecule type" value="Genomic_DNA"/>
</dbReference>
<evidence type="ECO:0000313" key="3">
    <source>
        <dbReference type="EMBL" id="CAC5422051.1"/>
    </source>
</evidence>
<keyword evidence="4" id="KW-1185">Reference proteome</keyword>
<evidence type="ECO:0000313" key="4">
    <source>
        <dbReference type="Proteomes" id="UP000507470"/>
    </source>
</evidence>
<feature type="region of interest" description="Disordered" evidence="1">
    <location>
        <begin position="111"/>
        <end position="186"/>
    </location>
</feature>
<feature type="signal peptide" evidence="2">
    <location>
        <begin position="1"/>
        <end position="23"/>
    </location>
</feature>
<name>A0A6J8ESB9_MYTCO</name>
<proteinExistence type="predicted"/>
<dbReference type="Proteomes" id="UP000507470">
    <property type="component" value="Unassembled WGS sequence"/>
</dbReference>
<evidence type="ECO:0000256" key="1">
    <source>
        <dbReference type="SAM" id="MobiDB-lite"/>
    </source>
</evidence>
<reference evidence="3 4" key="1">
    <citation type="submission" date="2020-06" db="EMBL/GenBank/DDBJ databases">
        <authorList>
            <person name="Li R."/>
            <person name="Bekaert M."/>
        </authorList>
    </citation>
    <scope>NUCLEOTIDE SEQUENCE [LARGE SCALE GENOMIC DNA]</scope>
    <source>
        <strain evidence="4">wild</strain>
    </source>
</reference>
<accession>A0A6J8ESB9</accession>
<dbReference type="AlphaFoldDB" id="A0A6J8ESB9"/>
<gene>
    <name evidence="3" type="ORF">MCOR_54123</name>
</gene>
<sequence>MQFMGLMMKARFGLIFLVCVSFAAPGYDIAKKCKKQYDLTFRLTGYNCVFYGAGMFYYKDKHELDRIYFNSLPVGAGILIDTELHVKTISIGEGDLRLCSNVHTPSGVTNVNNIPSSSASVPTSSTKNKLDITGSMETTTVDKKTSQLPSIRNGEHGNQENGRMQIVNPQNVHLRRSSRKRNPPNR</sequence>
<keyword evidence="2" id="KW-0732">Signal</keyword>
<feature type="compositionally biased region" description="Polar residues" evidence="1">
    <location>
        <begin position="159"/>
        <end position="171"/>
    </location>
</feature>